<evidence type="ECO:0000313" key="3">
    <source>
        <dbReference type="Proteomes" id="UP000646523"/>
    </source>
</evidence>
<protein>
    <submittedName>
        <fullName evidence="2">Uncharacterized protein</fullName>
    </submittedName>
</protein>
<sequence length="104" mass="10853">MPHILQPSSESDRFKLTLNSDGRAHPVENTLAVTTLVCGVVALVAALVMSSHVIASWVGTFGFGTGFYSQYVSATTAQRSLNIIGLVASFVGLALGIARGGYLP</sequence>
<evidence type="ECO:0000313" key="2">
    <source>
        <dbReference type="EMBL" id="GGO62286.1"/>
    </source>
</evidence>
<dbReference type="RefSeq" id="WP_225262084.1">
    <property type="nucleotide sequence ID" value="NZ_BMNH01000001.1"/>
</dbReference>
<name>A0A917YR84_9ACTN</name>
<feature type="transmembrane region" description="Helical" evidence="1">
    <location>
        <begin position="83"/>
        <end position="102"/>
    </location>
</feature>
<dbReference type="Proteomes" id="UP000646523">
    <property type="component" value="Unassembled WGS sequence"/>
</dbReference>
<gene>
    <name evidence="2" type="ORF">GCM10012289_06580</name>
</gene>
<keyword evidence="1" id="KW-1133">Transmembrane helix</keyword>
<dbReference type="AlphaFoldDB" id="A0A917YR84"/>
<keyword evidence="3" id="KW-1185">Reference proteome</keyword>
<reference evidence="2" key="1">
    <citation type="journal article" date="2014" name="Int. J. Syst. Evol. Microbiol.">
        <title>Complete genome sequence of Corynebacterium casei LMG S-19264T (=DSM 44701T), isolated from a smear-ripened cheese.</title>
        <authorList>
            <consortium name="US DOE Joint Genome Institute (JGI-PGF)"/>
            <person name="Walter F."/>
            <person name="Albersmeier A."/>
            <person name="Kalinowski J."/>
            <person name="Ruckert C."/>
        </authorList>
    </citation>
    <scope>NUCLEOTIDE SEQUENCE</scope>
    <source>
        <strain evidence="2">CGMCC 4.7368</strain>
    </source>
</reference>
<organism evidence="2 3">
    <name type="scientific">Nonomuraea cavernae</name>
    <dbReference type="NCBI Taxonomy" id="2045107"/>
    <lineage>
        <taxon>Bacteria</taxon>
        <taxon>Bacillati</taxon>
        <taxon>Actinomycetota</taxon>
        <taxon>Actinomycetes</taxon>
        <taxon>Streptosporangiales</taxon>
        <taxon>Streptosporangiaceae</taxon>
        <taxon>Nonomuraea</taxon>
    </lineage>
</organism>
<proteinExistence type="predicted"/>
<dbReference type="EMBL" id="BMNH01000001">
    <property type="protein sequence ID" value="GGO62286.1"/>
    <property type="molecule type" value="Genomic_DNA"/>
</dbReference>
<accession>A0A917YR84</accession>
<evidence type="ECO:0000256" key="1">
    <source>
        <dbReference type="SAM" id="Phobius"/>
    </source>
</evidence>
<comment type="caution">
    <text evidence="2">The sequence shown here is derived from an EMBL/GenBank/DDBJ whole genome shotgun (WGS) entry which is preliminary data.</text>
</comment>
<reference evidence="2" key="2">
    <citation type="submission" date="2020-09" db="EMBL/GenBank/DDBJ databases">
        <authorList>
            <person name="Sun Q."/>
            <person name="Zhou Y."/>
        </authorList>
    </citation>
    <scope>NUCLEOTIDE SEQUENCE</scope>
    <source>
        <strain evidence="2">CGMCC 4.7368</strain>
    </source>
</reference>
<keyword evidence="1" id="KW-0812">Transmembrane</keyword>
<keyword evidence="1" id="KW-0472">Membrane</keyword>